<protein>
    <recommendedName>
        <fullName evidence="2">RGS domain-containing protein</fullName>
    </recommendedName>
</protein>
<name>A0A8H7R0X4_9FUNG</name>
<dbReference type="SMART" id="SM00315">
    <property type="entry name" value="RGS"/>
    <property type="match status" value="1"/>
</dbReference>
<sequence>MSTTAYNNYHASNLKNICREKSIPTTESAAAATTAVTSTEYCTPLKGNTTVLAEDSNLKLLNENYSSTAGSSNYDLSYYFDQSISTSTTTTFTNETPNVIYKRGRSLSIGSTISVSHQQPIQPQPFVILSDENKTQIYKKKNDRSNKKAFQFFGEQVKLEISAKEIKREGLRALLHSTVPLGYFLYHLLNEYSSENLFFYLAVDNYEHFNFSSYNERYQVANKIFKTYLTRNSDVEVNLEDRIHRQVTNALNSQYTTTGKEFDAAKKHVFSLLNVSYHQFRTSTVWEIMESKCSDLKSYNRNRSQALVVNLLLSQIKRRNRDSTTFKLVHSFCRIYLPFGYDHRVEEPSVALSNNSTNRRNRSKSMGNNTDSKKSNGFIASKFDIFKLSRK</sequence>
<dbReference type="OrthoDB" id="196547at2759"/>
<accession>A0A8H7R0X4</accession>
<dbReference type="Pfam" id="PF00615">
    <property type="entry name" value="RGS"/>
    <property type="match status" value="1"/>
</dbReference>
<dbReference type="CDD" id="cd07440">
    <property type="entry name" value="RGS"/>
    <property type="match status" value="1"/>
</dbReference>
<evidence type="ECO:0000259" key="2">
    <source>
        <dbReference type="PROSITE" id="PS50132"/>
    </source>
</evidence>
<dbReference type="PROSITE" id="PS50132">
    <property type="entry name" value="RGS"/>
    <property type="match status" value="1"/>
</dbReference>
<comment type="caution">
    <text evidence="3">The sequence shown here is derived from an EMBL/GenBank/DDBJ whole genome shotgun (WGS) entry which is preliminary data.</text>
</comment>
<organism evidence="3 4">
    <name type="scientific">Mucor plumbeus</name>
    <dbReference type="NCBI Taxonomy" id="97098"/>
    <lineage>
        <taxon>Eukaryota</taxon>
        <taxon>Fungi</taxon>
        <taxon>Fungi incertae sedis</taxon>
        <taxon>Mucoromycota</taxon>
        <taxon>Mucoromycotina</taxon>
        <taxon>Mucoromycetes</taxon>
        <taxon>Mucorales</taxon>
        <taxon>Mucorineae</taxon>
        <taxon>Mucoraceae</taxon>
        <taxon>Mucor</taxon>
    </lineage>
</organism>
<evidence type="ECO:0000313" key="4">
    <source>
        <dbReference type="Proteomes" id="UP000650833"/>
    </source>
</evidence>
<dbReference type="InterPro" id="IPR016137">
    <property type="entry name" value="RGS"/>
</dbReference>
<gene>
    <name evidence="3" type="ORF">INT46_010662</name>
</gene>
<dbReference type="InterPro" id="IPR044926">
    <property type="entry name" value="RGS_subdomain_2"/>
</dbReference>
<dbReference type="Gene3D" id="1.10.167.10">
    <property type="entry name" value="Regulator of G-protein Signalling 4, domain 2"/>
    <property type="match status" value="1"/>
</dbReference>
<dbReference type="SUPFAM" id="SSF48097">
    <property type="entry name" value="Regulator of G-protein signaling, RGS"/>
    <property type="match status" value="1"/>
</dbReference>
<feature type="domain" description="RGS" evidence="2">
    <location>
        <begin position="170"/>
        <end position="274"/>
    </location>
</feature>
<evidence type="ECO:0000313" key="3">
    <source>
        <dbReference type="EMBL" id="KAG2201151.1"/>
    </source>
</evidence>
<reference evidence="3" key="1">
    <citation type="submission" date="2020-12" db="EMBL/GenBank/DDBJ databases">
        <title>Metabolic potential, ecology and presence of endohyphal bacteria is reflected in genomic diversity of Mucoromycotina.</title>
        <authorList>
            <person name="Muszewska A."/>
            <person name="Okrasinska A."/>
            <person name="Steczkiewicz K."/>
            <person name="Drgas O."/>
            <person name="Orlowska M."/>
            <person name="Perlinska-Lenart U."/>
            <person name="Aleksandrzak-Piekarczyk T."/>
            <person name="Szatraj K."/>
            <person name="Zielenkiewicz U."/>
            <person name="Pilsyk S."/>
            <person name="Malc E."/>
            <person name="Mieczkowski P."/>
            <person name="Kruszewska J.S."/>
            <person name="Biernat P."/>
            <person name="Pawlowska J."/>
        </authorList>
    </citation>
    <scope>NUCLEOTIDE SEQUENCE</scope>
    <source>
        <strain evidence="3">CBS 226.32</strain>
    </source>
</reference>
<proteinExistence type="predicted"/>
<dbReference type="AlphaFoldDB" id="A0A8H7R0X4"/>
<keyword evidence="4" id="KW-1185">Reference proteome</keyword>
<dbReference type="PANTHER" id="PTHR10845">
    <property type="entry name" value="REGULATOR OF G PROTEIN SIGNALING"/>
    <property type="match status" value="1"/>
</dbReference>
<dbReference type="EMBL" id="JAEPRC010000293">
    <property type="protein sequence ID" value="KAG2201151.1"/>
    <property type="molecule type" value="Genomic_DNA"/>
</dbReference>
<dbReference type="PANTHER" id="PTHR10845:SF192">
    <property type="entry name" value="DOUBLE HIT, ISOFORM B"/>
    <property type="match status" value="1"/>
</dbReference>
<evidence type="ECO:0000256" key="1">
    <source>
        <dbReference type="SAM" id="MobiDB-lite"/>
    </source>
</evidence>
<dbReference type="InterPro" id="IPR036305">
    <property type="entry name" value="RGS_sf"/>
</dbReference>
<dbReference type="Proteomes" id="UP000650833">
    <property type="component" value="Unassembled WGS sequence"/>
</dbReference>
<feature type="region of interest" description="Disordered" evidence="1">
    <location>
        <begin position="350"/>
        <end position="375"/>
    </location>
</feature>